<sequence length="103" mass="12021">MPAISISPTMNPNDRKWNWRLDMQYLISKMILFTYIIGEQSVIWHRDATHVHQSFRMFQATALIPGICVVWHFEVAYLSDIMDCQSNEKASFLELSNQPCEAL</sequence>
<dbReference type="EMBL" id="SOZJ01000002">
    <property type="protein sequence ID" value="TGJ72765.1"/>
    <property type="molecule type" value="Genomic_DNA"/>
</dbReference>
<gene>
    <name evidence="1" type="ORF">EYR41_004636</name>
</gene>
<accession>A0A7C8PN29</accession>
<evidence type="ECO:0000313" key="2">
    <source>
        <dbReference type="Proteomes" id="UP000297595"/>
    </source>
</evidence>
<protein>
    <submittedName>
        <fullName evidence="1">Uncharacterized protein</fullName>
    </submittedName>
</protein>
<dbReference type="AlphaFoldDB" id="A0A7C8PN29"/>
<reference evidence="1 2" key="1">
    <citation type="submission" date="2019-03" db="EMBL/GenBank/DDBJ databases">
        <title>Nematode-trapping fungi genome.</title>
        <authorList>
            <person name="Vidal-Diez De Ulzurrun G."/>
        </authorList>
    </citation>
    <scope>NUCLEOTIDE SEQUENCE [LARGE SCALE GENOMIC DNA]</scope>
    <source>
        <strain evidence="1 2">TWF154</strain>
    </source>
</reference>
<evidence type="ECO:0000313" key="1">
    <source>
        <dbReference type="EMBL" id="TGJ72765.1"/>
    </source>
</evidence>
<dbReference type="Proteomes" id="UP000297595">
    <property type="component" value="Unassembled WGS sequence"/>
</dbReference>
<comment type="caution">
    <text evidence="1">The sequence shown here is derived from an EMBL/GenBank/DDBJ whole genome shotgun (WGS) entry which is preliminary data.</text>
</comment>
<name>A0A7C8PN29_ORBOL</name>
<organism evidence="1 2">
    <name type="scientific">Orbilia oligospora</name>
    <name type="common">Nematode-trapping fungus</name>
    <name type="synonym">Arthrobotrys oligospora</name>
    <dbReference type="NCBI Taxonomy" id="2813651"/>
    <lineage>
        <taxon>Eukaryota</taxon>
        <taxon>Fungi</taxon>
        <taxon>Dikarya</taxon>
        <taxon>Ascomycota</taxon>
        <taxon>Pezizomycotina</taxon>
        <taxon>Orbiliomycetes</taxon>
        <taxon>Orbiliales</taxon>
        <taxon>Orbiliaceae</taxon>
        <taxon>Orbilia</taxon>
    </lineage>
</organism>
<proteinExistence type="predicted"/>